<proteinExistence type="predicted"/>
<organism evidence="1">
    <name type="scientific">uncultured Caudovirales phage</name>
    <dbReference type="NCBI Taxonomy" id="2100421"/>
    <lineage>
        <taxon>Viruses</taxon>
        <taxon>Duplodnaviria</taxon>
        <taxon>Heunggongvirae</taxon>
        <taxon>Uroviricota</taxon>
        <taxon>Caudoviricetes</taxon>
        <taxon>Peduoviridae</taxon>
        <taxon>Maltschvirus</taxon>
        <taxon>Maltschvirus maltsch</taxon>
    </lineage>
</organism>
<gene>
    <name evidence="1" type="ORF">UFOVP1608_38</name>
</gene>
<name>A0A6J5SSQ9_9CAUD</name>
<sequence length="126" mass="14031">MSATQCVYCQEPLPPRGRSGPARRYCSGRCRQAASRDRAVAVEWDVWTGSTTADDPTIEELPEYLTSAHTATPEDQLAQAIVETRSLAEIYRRLALENGPNLAWRASRMADTLTAAVRRYFNGDPQ</sequence>
<reference evidence="1" key="1">
    <citation type="submission" date="2020-05" db="EMBL/GenBank/DDBJ databases">
        <authorList>
            <person name="Chiriac C."/>
            <person name="Salcher M."/>
            <person name="Ghai R."/>
            <person name="Kavagutti S V."/>
        </authorList>
    </citation>
    <scope>NUCLEOTIDE SEQUENCE</scope>
</reference>
<evidence type="ECO:0000313" key="1">
    <source>
        <dbReference type="EMBL" id="CAB4218578.1"/>
    </source>
</evidence>
<accession>A0A6J5SSQ9</accession>
<protein>
    <submittedName>
        <fullName evidence="1">Uncharacterized protein</fullName>
    </submittedName>
</protein>
<dbReference type="EMBL" id="LR797470">
    <property type="protein sequence ID" value="CAB4218578.1"/>
    <property type="molecule type" value="Genomic_DNA"/>
</dbReference>